<name>A0AC35U9A5_9BILA</name>
<evidence type="ECO:0000313" key="1">
    <source>
        <dbReference type="Proteomes" id="UP000095286"/>
    </source>
</evidence>
<dbReference type="WBParaSite" id="RSKR_0000891800.1">
    <property type="protein sequence ID" value="RSKR_0000891800.1"/>
    <property type="gene ID" value="RSKR_0000891800"/>
</dbReference>
<dbReference type="Proteomes" id="UP000095286">
    <property type="component" value="Unplaced"/>
</dbReference>
<sequence length="505" mass="58494">MAEIQLSHLMGSNSSSPSSKLNECTLEAIILVQFDDKIGPIVKYQVPRDLFNEQFVDNNSILLIPRGDFMRKRLKFQYNNYTVMGRPIKISNPSYPRHYFMFNCVFVVKPSDTTEYMYSPIVRKMSEYLEEMEVDDYALSQDKFDVRKILEEVYRQLAYHGTCSHYVHERLTIYLKPDMNYERKTPPDVNPYMVPIFTRLPPPIKPNQLNRMDLLCKKICPLINGVRSIKEISTKIEIDTDLVSRCIKNLYVYGYVCLIPVFLYSNSYVQTELIREFKNEPFWLSECMNFIKRDEKLTILKQDDVYMLYLSIRPGQTVRDWVAEINPGRIRATAQNSEEYRKINKRGYVPTLIDGKDTIVESLAIIEYLDEKHHDKTPLLPSNLVEKAKVRAVALHIISGIQPLQNLGVIAHHSSDPAEKKKWAHHWINIGFQVLEKMLSESHGKFCFGDQITIADICIPPQVYNATRFDVDMSAFPIISQINDNLSKIEAFAKAHPSAQPDATE</sequence>
<organism evidence="1 2">
    <name type="scientific">Rhabditophanes sp. KR3021</name>
    <dbReference type="NCBI Taxonomy" id="114890"/>
    <lineage>
        <taxon>Eukaryota</taxon>
        <taxon>Metazoa</taxon>
        <taxon>Ecdysozoa</taxon>
        <taxon>Nematoda</taxon>
        <taxon>Chromadorea</taxon>
        <taxon>Rhabditida</taxon>
        <taxon>Tylenchina</taxon>
        <taxon>Panagrolaimomorpha</taxon>
        <taxon>Strongyloidoidea</taxon>
        <taxon>Alloionematidae</taxon>
        <taxon>Rhabditophanes</taxon>
    </lineage>
</organism>
<proteinExistence type="predicted"/>
<reference evidence="2" key="1">
    <citation type="submission" date="2016-11" db="UniProtKB">
        <authorList>
            <consortium name="WormBaseParasite"/>
        </authorList>
    </citation>
    <scope>IDENTIFICATION</scope>
    <source>
        <strain evidence="2">KR3021</strain>
    </source>
</reference>
<protein>
    <submittedName>
        <fullName evidence="2">Maleylacetoacetate isomerase</fullName>
    </submittedName>
</protein>
<accession>A0AC35U9A5</accession>
<evidence type="ECO:0000313" key="2">
    <source>
        <dbReference type="WBParaSite" id="RSKR_0000891800.1"/>
    </source>
</evidence>